<evidence type="ECO:0000313" key="3">
    <source>
        <dbReference type="Proteomes" id="UP001165063"/>
    </source>
</evidence>
<dbReference type="EMBL" id="BSXU01000462">
    <property type="protein sequence ID" value="GMG20763.1"/>
    <property type="molecule type" value="Genomic_DNA"/>
</dbReference>
<organism evidence="2 3">
    <name type="scientific">Ambrosiozyma monospora</name>
    <name type="common">Yeast</name>
    <name type="synonym">Endomycopsis monosporus</name>
    <dbReference type="NCBI Taxonomy" id="43982"/>
    <lineage>
        <taxon>Eukaryota</taxon>
        <taxon>Fungi</taxon>
        <taxon>Dikarya</taxon>
        <taxon>Ascomycota</taxon>
        <taxon>Saccharomycotina</taxon>
        <taxon>Pichiomycetes</taxon>
        <taxon>Pichiales</taxon>
        <taxon>Pichiaceae</taxon>
        <taxon>Ambrosiozyma</taxon>
    </lineage>
</organism>
<keyword evidence="3" id="KW-1185">Reference proteome</keyword>
<gene>
    <name evidence="2" type="ORF">Amon01_000148000</name>
</gene>
<accession>A0A9W6YT97</accession>
<feature type="domain" description="Integrase zinc-binding" evidence="1">
    <location>
        <begin position="5"/>
        <end position="33"/>
    </location>
</feature>
<evidence type="ECO:0000313" key="2">
    <source>
        <dbReference type="EMBL" id="GMG20763.1"/>
    </source>
</evidence>
<dbReference type="Pfam" id="PF17921">
    <property type="entry name" value="Integrase_H2C2"/>
    <property type="match status" value="1"/>
</dbReference>
<sequence>MEKGLSRWFYFPNKSAIIKNYVNSCDVCVRVKAANRSLGHLQPPPTATGRWSHIQMDIVSGFDLVPYFGAQVDAVLVIVCRVKKRLNFEMW</sequence>
<proteinExistence type="predicted"/>
<dbReference type="AlphaFoldDB" id="A0A9W6YT97"/>
<protein>
    <submittedName>
        <fullName evidence="2">Unnamed protein product</fullName>
    </submittedName>
</protein>
<dbReference type="OrthoDB" id="8065738at2759"/>
<comment type="caution">
    <text evidence="2">The sequence shown here is derived from an EMBL/GenBank/DDBJ whole genome shotgun (WGS) entry which is preliminary data.</text>
</comment>
<evidence type="ECO:0000259" key="1">
    <source>
        <dbReference type="Pfam" id="PF17921"/>
    </source>
</evidence>
<dbReference type="Proteomes" id="UP001165063">
    <property type="component" value="Unassembled WGS sequence"/>
</dbReference>
<reference evidence="2" key="1">
    <citation type="submission" date="2023-04" db="EMBL/GenBank/DDBJ databases">
        <title>Ambrosiozyma monospora NBRC 1965.</title>
        <authorList>
            <person name="Ichikawa N."/>
            <person name="Sato H."/>
            <person name="Tonouchi N."/>
        </authorList>
    </citation>
    <scope>NUCLEOTIDE SEQUENCE</scope>
    <source>
        <strain evidence="2">NBRC 1965</strain>
    </source>
</reference>
<dbReference type="InterPro" id="IPR041588">
    <property type="entry name" value="Integrase_H2C2"/>
</dbReference>
<name>A0A9W6YT97_AMBMO</name>